<dbReference type="EMBL" id="JAPQKO010000002">
    <property type="protein sequence ID" value="KAJ5179854.1"/>
    <property type="molecule type" value="Genomic_DNA"/>
</dbReference>
<proteinExistence type="predicted"/>
<dbReference type="OrthoDB" id="5401170at2759"/>
<dbReference type="Proteomes" id="UP001146351">
    <property type="component" value="Unassembled WGS sequence"/>
</dbReference>
<dbReference type="AlphaFoldDB" id="A0A9W9IL86"/>
<name>A0A9W9IL86_9EURO</name>
<protein>
    <submittedName>
        <fullName evidence="1">Uncharacterized protein</fullName>
    </submittedName>
</protein>
<sequence>MTQQNINDDLGPSFTAAKFLCHRAEEPTEEAFMRVYLQVPIVGTELQSSKMRAKPAAPPRRHAELPASKTFIEMACDVVPALLCYE</sequence>
<organism evidence="1 2">
    <name type="scientific">Penicillium capsulatum</name>
    <dbReference type="NCBI Taxonomy" id="69766"/>
    <lineage>
        <taxon>Eukaryota</taxon>
        <taxon>Fungi</taxon>
        <taxon>Dikarya</taxon>
        <taxon>Ascomycota</taxon>
        <taxon>Pezizomycotina</taxon>
        <taxon>Eurotiomycetes</taxon>
        <taxon>Eurotiomycetidae</taxon>
        <taxon>Eurotiales</taxon>
        <taxon>Aspergillaceae</taxon>
        <taxon>Penicillium</taxon>
    </lineage>
</organism>
<evidence type="ECO:0000313" key="1">
    <source>
        <dbReference type="EMBL" id="KAJ5179854.1"/>
    </source>
</evidence>
<keyword evidence="2" id="KW-1185">Reference proteome</keyword>
<gene>
    <name evidence="1" type="ORF">N7492_003064</name>
</gene>
<reference evidence="1" key="2">
    <citation type="journal article" date="2023" name="IMA Fungus">
        <title>Comparative genomic study of the Penicillium genus elucidates a diverse pangenome and 15 lateral gene transfer events.</title>
        <authorList>
            <person name="Petersen C."/>
            <person name="Sorensen T."/>
            <person name="Nielsen M.R."/>
            <person name="Sondergaard T.E."/>
            <person name="Sorensen J.L."/>
            <person name="Fitzpatrick D.A."/>
            <person name="Frisvad J.C."/>
            <person name="Nielsen K.L."/>
        </authorList>
    </citation>
    <scope>NUCLEOTIDE SEQUENCE</scope>
    <source>
        <strain evidence="1">IBT 21917</strain>
    </source>
</reference>
<accession>A0A9W9IL86</accession>
<reference evidence="1" key="1">
    <citation type="submission" date="2022-11" db="EMBL/GenBank/DDBJ databases">
        <authorList>
            <person name="Petersen C."/>
        </authorList>
    </citation>
    <scope>NUCLEOTIDE SEQUENCE</scope>
    <source>
        <strain evidence="1">IBT 21917</strain>
    </source>
</reference>
<evidence type="ECO:0000313" key="2">
    <source>
        <dbReference type="Proteomes" id="UP001146351"/>
    </source>
</evidence>
<comment type="caution">
    <text evidence="1">The sequence shown here is derived from an EMBL/GenBank/DDBJ whole genome shotgun (WGS) entry which is preliminary data.</text>
</comment>